<evidence type="ECO:0000313" key="2">
    <source>
        <dbReference type="EMBL" id="RHJ72211.1"/>
    </source>
</evidence>
<feature type="transmembrane region" description="Helical" evidence="1">
    <location>
        <begin position="16"/>
        <end position="33"/>
    </location>
</feature>
<dbReference type="AlphaFoldDB" id="A0A415DD88"/>
<evidence type="ECO:0000256" key="1">
    <source>
        <dbReference type="SAM" id="Phobius"/>
    </source>
</evidence>
<accession>A0A415DD88</accession>
<reference evidence="2 3" key="1">
    <citation type="submission" date="2018-08" db="EMBL/GenBank/DDBJ databases">
        <title>A genome reference for cultivated species of the human gut microbiota.</title>
        <authorList>
            <person name="Zou Y."/>
            <person name="Xue W."/>
            <person name="Luo G."/>
        </authorList>
    </citation>
    <scope>NUCLEOTIDE SEQUENCE [LARGE SCALE GENOMIC DNA]</scope>
    <source>
        <strain evidence="2 3">AM09-18</strain>
    </source>
</reference>
<dbReference type="RefSeq" id="WP_118327898.1">
    <property type="nucleotide sequence ID" value="NZ_QRMN01000054.1"/>
</dbReference>
<feature type="transmembrane region" description="Helical" evidence="1">
    <location>
        <begin position="45"/>
        <end position="65"/>
    </location>
</feature>
<evidence type="ECO:0008006" key="4">
    <source>
        <dbReference type="Google" id="ProtNLM"/>
    </source>
</evidence>
<proteinExistence type="predicted"/>
<comment type="caution">
    <text evidence="2">The sequence shown here is derived from an EMBL/GenBank/DDBJ whole genome shotgun (WGS) entry which is preliminary data.</text>
</comment>
<keyword evidence="1" id="KW-1133">Transmembrane helix</keyword>
<organism evidence="2 3">
    <name type="scientific">Phocaeicola vulgatus</name>
    <name type="common">Bacteroides vulgatus</name>
    <dbReference type="NCBI Taxonomy" id="821"/>
    <lineage>
        <taxon>Bacteria</taxon>
        <taxon>Pseudomonadati</taxon>
        <taxon>Bacteroidota</taxon>
        <taxon>Bacteroidia</taxon>
        <taxon>Bacteroidales</taxon>
        <taxon>Bacteroidaceae</taxon>
        <taxon>Phocaeicola</taxon>
    </lineage>
</organism>
<keyword evidence="1" id="KW-0812">Transmembrane</keyword>
<dbReference type="Proteomes" id="UP000283958">
    <property type="component" value="Unassembled WGS sequence"/>
</dbReference>
<gene>
    <name evidence="2" type="ORF">DW105_17585</name>
</gene>
<protein>
    <recommendedName>
        <fullName evidence="4">Transmembrane protein</fullName>
    </recommendedName>
</protein>
<feature type="transmembrane region" description="Helical" evidence="1">
    <location>
        <begin position="77"/>
        <end position="109"/>
    </location>
</feature>
<evidence type="ECO:0000313" key="3">
    <source>
        <dbReference type="Proteomes" id="UP000283958"/>
    </source>
</evidence>
<dbReference type="EMBL" id="QRMN01000054">
    <property type="protein sequence ID" value="RHJ72211.1"/>
    <property type="molecule type" value="Genomic_DNA"/>
</dbReference>
<keyword evidence="1" id="KW-0472">Membrane</keyword>
<sequence length="190" mass="22256">MKQQKNTQPNKNKARRLYWLLSILVIGFCLWELEIGNDTLTEESFNLWYIPFAIIGFAIGIIRLIRDKEIVWNWKEYLGGAFYACIHSVIAMLIATAIFGVILILNFYIPTNHPHYEETATVINKSFNGRRTRGYSRYNITLRFENEKIDNEVIGVDKTLYNQIEPGDTYIFTLQNGFFNFPIIKDKTKQ</sequence>
<name>A0A415DD88_PHOVU</name>